<gene>
    <name evidence="1" type="ORF">SAMN05421594_1485</name>
</gene>
<dbReference type="EMBL" id="FOVD01000002">
    <property type="protein sequence ID" value="SFN21027.1"/>
    <property type="molecule type" value="Genomic_DNA"/>
</dbReference>
<proteinExistence type="predicted"/>
<sequence>MTPIQITYHYEKIIHIGSYGAGSPFLNSV</sequence>
<keyword evidence="2" id="KW-1185">Reference proteome</keyword>
<protein>
    <submittedName>
        <fullName evidence="1">Uncharacterized protein</fullName>
    </submittedName>
</protein>
<accession>A0A1I4X560</accession>
<dbReference type="AlphaFoldDB" id="A0A1I4X560"/>
<organism evidence="1 2">
    <name type="scientific">Chryseobacterium oleae</name>
    <dbReference type="NCBI Taxonomy" id="491207"/>
    <lineage>
        <taxon>Bacteria</taxon>
        <taxon>Pseudomonadati</taxon>
        <taxon>Bacteroidota</taxon>
        <taxon>Flavobacteriia</taxon>
        <taxon>Flavobacteriales</taxon>
        <taxon>Weeksellaceae</taxon>
        <taxon>Chryseobacterium group</taxon>
        <taxon>Chryseobacterium</taxon>
    </lineage>
</organism>
<evidence type="ECO:0000313" key="2">
    <source>
        <dbReference type="Proteomes" id="UP000198769"/>
    </source>
</evidence>
<evidence type="ECO:0000313" key="1">
    <source>
        <dbReference type="EMBL" id="SFN21027.1"/>
    </source>
</evidence>
<reference evidence="2" key="1">
    <citation type="submission" date="2016-10" db="EMBL/GenBank/DDBJ databases">
        <authorList>
            <person name="Varghese N."/>
            <person name="Submissions S."/>
        </authorList>
    </citation>
    <scope>NUCLEOTIDE SEQUENCE [LARGE SCALE GENOMIC DNA]</scope>
    <source>
        <strain evidence="2">DSM 25575</strain>
    </source>
</reference>
<dbReference type="Proteomes" id="UP000198769">
    <property type="component" value="Unassembled WGS sequence"/>
</dbReference>
<name>A0A1I4X560_CHROL</name>